<evidence type="ECO:0000256" key="1">
    <source>
        <dbReference type="SAM" id="MobiDB-lite"/>
    </source>
</evidence>
<organism evidence="2 3">
    <name type="scientific">Nocardioides guangzhouensis</name>
    <dbReference type="NCBI Taxonomy" id="2497878"/>
    <lineage>
        <taxon>Bacteria</taxon>
        <taxon>Bacillati</taxon>
        <taxon>Actinomycetota</taxon>
        <taxon>Actinomycetes</taxon>
        <taxon>Propionibacteriales</taxon>
        <taxon>Nocardioidaceae</taxon>
        <taxon>Nocardioides</taxon>
    </lineage>
</organism>
<evidence type="ECO:0000313" key="2">
    <source>
        <dbReference type="EMBL" id="RYP84369.1"/>
    </source>
</evidence>
<accession>A0A4V1XYT5</accession>
<gene>
    <name evidence="2" type="ORF">EKO23_16175</name>
</gene>
<keyword evidence="3" id="KW-1185">Reference proteome</keyword>
<reference evidence="2 3" key="1">
    <citation type="submission" date="2019-01" db="EMBL/GenBank/DDBJ databases">
        <title>Nocardioides guangzhouensis sp. nov., an actinobacterium isolated from soil.</title>
        <authorList>
            <person name="Fu Y."/>
            <person name="Cai Y."/>
            <person name="Lin Z."/>
            <person name="Chen P."/>
        </authorList>
    </citation>
    <scope>NUCLEOTIDE SEQUENCE [LARGE SCALE GENOMIC DNA]</scope>
    <source>
        <strain evidence="2 3">130</strain>
    </source>
</reference>
<evidence type="ECO:0000313" key="3">
    <source>
        <dbReference type="Proteomes" id="UP000295198"/>
    </source>
</evidence>
<feature type="region of interest" description="Disordered" evidence="1">
    <location>
        <begin position="225"/>
        <end position="246"/>
    </location>
</feature>
<dbReference type="OrthoDB" id="4182446at2"/>
<dbReference type="AlphaFoldDB" id="A0A4V1XYT5"/>
<protein>
    <submittedName>
        <fullName evidence="2">Uncharacterized protein</fullName>
    </submittedName>
</protein>
<proteinExistence type="predicted"/>
<sequence>MDGKWLARQLRETGRDNNPDSPSVCEMLALLMNRAEVFAARRPDVVSPAIVMPRRGLRHDESTSFLRAVAAGIALVDEAGYVTLPTVRQKAPIGRYALFSKSGTGVSVNLEYVIQIGATAELILDHGWPSQQAGFEMGEFDAVTYDPAGRVVLAMEAKARTVGSDSLEKLVRAWMRFAADPAADTNNNAGRKWRELTRLCRDRPVVVWLVADGARWILTAHAGGDGRPVLSPGGSPDRPTLTNTPPALKASAYDAALHRPTSFAGQGGC</sequence>
<name>A0A4V1XYT5_9ACTN</name>
<comment type="caution">
    <text evidence="2">The sequence shown here is derived from an EMBL/GenBank/DDBJ whole genome shotgun (WGS) entry which is preliminary data.</text>
</comment>
<dbReference type="RefSeq" id="WP_134719132.1">
    <property type="nucleotide sequence ID" value="NZ_SDKM01000024.1"/>
</dbReference>
<dbReference type="EMBL" id="SDKM01000024">
    <property type="protein sequence ID" value="RYP84369.1"/>
    <property type="molecule type" value="Genomic_DNA"/>
</dbReference>
<dbReference type="Proteomes" id="UP000295198">
    <property type="component" value="Unassembled WGS sequence"/>
</dbReference>